<name>A0ABQ9JVM4_9CUCU</name>
<evidence type="ECO:0000313" key="2">
    <source>
        <dbReference type="EMBL" id="KAJ8981320.1"/>
    </source>
</evidence>
<protein>
    <submittedName>
        <fullName evidence="2">Uncharacterized protein</fullName>
    </submittedName>
</protein>
<sequence length="61" mass="6647">MARERGKVTDAAPVAVTSCTPTPKTLTDAHQAASPCRTPAVAEHDSHKSPLRRRTTERQPR</sequence>
<accession>A0ABQ9JVM4</accession>
<gene>
    <name evidence="2" type="ORF">NQ317_015453</name>
</gene>
<proteinExistence type="predicted"/>
<dbReference type="Proteomes" id="UP001162164">
    <property type="component" value="Unassembled WGS sequence"/>
</dbReference>
<feature type="compositionally biased region" description="Basic and acidic residues" evidence="1">
    <location>
        <begin position="42"/>
        <end position="61"/>
    </location>
</feature>
<dbReference type="EMBL" id="JAPWTJ010000190">
    <property type="protein sequence ID" value="KAJ8981320.1"/>
    <property type="molecule type" value="Genomic_DNA"/>
</dbReference>
<feature type="region of interest" description="Disordered" evidence="1">
    <location>
        <begin position="1"/>
        <end position="61"/>
    </location>
</feature>
<reference evidence="2" key="1">
    <citation type="journal article" date="2023" name="Insect Mol. Biol.">
        <title>Genome sequencing provides insights into the evolution of gene families encoding plant cell wall-degrading enzymes in longhorned beetles.</title>
        <authorList>
            <person name="Shin N.R."/>
            <person name="Okamura Y."/>
            <person name="Kirsch R."/>
            <person name="Pauchet Y."/>
        </authorList>
    </citation>
    <scope>NUCLEOTIDE SEQUENCE</scope>
    <source>
        <strain evidence="2">MMC_N1</strain>
    </source>
</reference>
<evidence type="ECO:0000313" key="3">
    <source>
        <dbReference type="Proteomes" id="UP001162164"/>
    </source>
</evidence>
<comment type="caution">
    <text evidence="2">The sequence shown here is derived from an EMBL/GenBank/DDBJ whole genome shotgun (WGS) entry which is preliminary data.</text>
</comment>
<organism evidence="2 3">
    <name type="scientific">Molorchus minor</name>
    <dbReference type="NCBI Taxonomy" id="1323400"/>
    <lineage>
        <taxon>Eukaryota</taxon>
        <taxon>Metazoa</taxon>
        <taxon>Ecdysozoa</taxon>
        <taxon>Arthropoda</taxon>
        <taxon>Hexapoda</taxon>
        <taxon>Insecta</taxon>
        <taxon>Pterygota</taxon>
        <taxon>Neoptera</taxon>
        <taxon>Endopterygota</taxon>
        <taxon>Coleoptera</taxon>
        <taxon>Polyphaga</taxon>
        <taxon>Cucujiformia</taxon>
        <taxon>Chrysomeloidea</taxon>
        <taxon>Cerambycidae</taxon>
        <taxon>Lamiinae</taxon>
        <taxon>Monochamini</taxon>
        <taxon>Molorchus</taxon>
    </lineage>
</organism>
<evidence type="ECO:0000256" key="1">
    <source>
        <dbReference type="SAM" id="MobiDB-lite"/>
    </source>
</evidence>
<keyword evidence="3" id="KW-1185">Reference proteome</keyword>